<evidence type="ECO:0000313" key="2">
    <source>
        <dbReference type="Proteomes" id="UP000240728"/>
    </source>
</evidence>
<dbReference type="AlphaFoldDB" id="A0AAX0YPV6"/>
<evidence type="ECO:0008006" key="3">
    <source>
        <dbReference type="Google" id="ProtNLM"/>
    </source>
</evidence>
<reference evidence="1 2" key="1">
    <citation type="submission" date="2018-01" db="EMBL/GenBank/DDBJ databases">
        <title>Whole genome sequencing of Histamine producing bacteria.</title>
        <authorList>
            <person name="Butler K."/>
        </authorList>
    </citation>
    <scope>NUCLEOTIDE SEQUENCE [LARGE SCALE GENOMIC DNA]</scope>
    <source>
        <strain evidence="1 2">A1-4</strain>
    </source>
</reference>
<name>A0AAX0YPV6_9GAMM</name>
<feature type="non-terminal residue" evidence="1">
    <location>
        <position position="1"/>
    </location>
</feature>
<dbReference type="EMBL" id="PYOZ01000065">
    <property type="protein sequence ID" value="PSX38598.1"/>
    <property type="molecule type" value="Genomic_DNA"/>
</dbReference>
<keyword evidence="2" id="KW-1185">Reference proteome</keyword>
<dbReference type="RefSeq" id="WP_181318694.1">
    <property type="nucleotide sequence ID" value="NZ_PYOZ01000065.1"/>
</dbReference>
<gene>
    <name evidence="1" type="ORF">C0W53_23320</name>
</gene>
<proteinExistence type="predicted"/>
<evidence type="ECO:0000313" key="1">
    <source>
        <dbReference type="EMBL" id="PSX38598.1"/>
    </source>
</evidence>
<protein>
    <recommendedName>
        <fullName evidence="3">Hcalcium-binding protein</fullName>
    </recommendedName>
</protein>
<sequence>TGSIDQNAADIANISLGVTATDNDGDTASGQVVITIKDGSDAVGNEQGQVTITEGDLTPQGNEHGYPVSGTTTITIEAGADRLNPETITINPAQLTALIDELSSELTTGDHQAISFHYNSATGELIGLTANGEQVVTVSLSAVQAANGHDVAVNVTITQEKPLNHTDNGNQGLVDSVNDKITIDVPIQ</sequence>
<dbReference type="Proteomes" id="UP000240728">
    <property type="component" value="Unassembled WGS sequence"/>
</dbReference>
<accession>A0AAX0YPV6</accession>
<comment type="caution">
    <text evidence="1">The sequence shown here is derived from an EMBL/GenBank/DDBJ whole genome shotgun (WGS) entry which is preliminary data.</text>
</comment>
<organism evidence="1 2">
    <name type="scientific">Photobacterium kishitanii</name>
    <dbReference type="NCBI Taxonomy" id="318456"/>
    <lineage>
        <taxon>Bacteria</taxon>
        <taxon>Pseudomonadati</taxon>
        <taxon>Pseudomonadota</taxon>
        <taxon>Gammaproteobacteria</taxon>
        <taxon>Vibrionales</taxon>
        <taxon>Vibrionaceae</taxon>
        <taxon>Photobacterium</taxon>
    </lineage>
</organism>
<feature type="non-terminal residue" evidence="1">
    <location>
        <position position="188"/>
    </location>
</feature>